<gene>
    <name evidence="1" type="ORF">OUZ56_011799</name>
</gene>
<evidence type="ECO:0000313" key="1">
    <source>
        <dbReference type="EMBL" id="KAK4006641.1"/>
    </source>
</evidence>
<sequence length="75" mass="8664">MYQRNMKTMKSLPAVQHIVFKKISRSIIHSHLHVHVILTSSVVDSGSSRLRQLVQRRLDKELKIENSNNSNIVSE</sequence>
<reference evidence="1 2" key="1">
    <citation type="journal article" date="2023" name="Nucleic Acids Res.">
        <title>The hologenome of Daphnia magna reveals possible DNA methylation and microbiome-mediated evolution of the host genome.</title>
        <authorList>
            <person name="Chaturvedi A."/>
            <person name="Li X."/>
            <person name="Dhandapani V."/>
            <person name="Marshall H."/>
            <person name="Kissane S."/>
            <person name="Cuenca-Cambronero M."/>
            <person name="Asole G."/>
            <person name="Calvet F."/>
            <person name="Ruiz-Romero M."/>
            <person name="Marangio P."/>
            <person name="Guigo R."/>
            <person name="Rago D."/>
            <person name="Mirbahai L."/>
            <person name="Eastwood N."/>
            <person name="Colbourne J.K."/>
            <person name="Zhou J."/>
            <person name="Mallon E."/>
            <person name="Orsini L."/>
        </authorList>
    </citation>
    <scope>NUCLEOTIDE SEQUENCE [LARGE SCALE GENOMIC DNA]</scope>
    <source>
        <strain evidence="1">LRV0_1</strain>
    </source>
</reference>
<keyword evidence="2" id="KW-1185">Reference proteome</keyword>
<name>A0ABQ9Z1C2_9CRUS</name>
<accession>A0ABQ9Z1C2</accession>
<protein>
    <submittedName>
        <fullName evidence="1">Uncharacterized protein</fullName>
    </submittedName>
</protein>
<comment type="caution">
    <text evidence="1">The sequence shown here is derived from an EMBL/GenBank/DDBJ whole genome shotgun (WGS) entry which is preliminary data.</text>
</comment>
<proteinExistence type="predicted"/>
<dbReference type="EMBL" id="JAOYFB010000002">
    <property type="protein sequence ID" value="KAK4006641.1"/>
    <property type="molecule type" value="Genomic_DNA"/>
</dbReference>
<evidence type="ECO:0000313" key="2">
    <source>
        <dbReference type="Proteomes" id="UP001234178"/>
    </source>
</evidence>
<organism evidence="1 2">
    <name type="scientific">Daphnia magna</name>
    <dbReference type="NCBI Taxonomy" id="35525"/>
    <lineage>
        <taxon>Eukaryota</taxon>
        <taxon>Metazoa</taxon>
        <taxon>Ecdysozoa</taxon>
        <taxon>Arthropoda</taxon>
        <taxon>Crustacea</taxon>
        <taxon>Branchiopoda</taxon>
        <taxon>Diplostraca</taxon>
        <taxon>Cladocera</taxon>
        <taxon>Anomopoda</taxon>
        <taxon>Daphniidae</taxon>
        <taxon>Daphnia</taxon>
    </lineage>
</organism>
<dbReference type="Proteomes" id="UP001234178">
    <property type="component" value="Unassembled WGS sequence"/>
</dbReference>